<feature type="region of interest" description="Disordered" evidence="1">
    <location>
        <begin position="158"/>
        <end position="184"/>
    </location>
</feature>
<feature type="domain" description="Heterokaryon incompatibility" evidence="2">
    <location>
        <begin position="243"/>
        <end position="431"/>
    </location>
</feature>
<keyword evidence="4" id="KW-1185">Reference proteome</keyword>
<dbReference type="OrthoDB" id="3557394at2759"/>
<evidence type="ECO:0000313" key="4">
    <source>
        <dbReference type="Proteomes" id="UP000250266"/>
    </source>
</evidence>
<dbReference type="InterPro" id="IPR010730">
    <property type="entry name" value="HET"/>
</dbReference>
<evidence type="ECO:0000259" key="2">
    <source>
        <dbReference type="Pfam" id="PF06985"/>
    </source>
</evidence>
<reference evidence="3 4" key="1">
    <citation type="journal article" date="2016" name="Nat. Commun.">
        <title>Ectomycorrhizal ecology is imprinted in the genome of the dominant symbiotic fungus Cenococcum geophilum.</title>
        <authorList>
            <consortium name="DOE Joint Genome Institute"/>
            <person name="Peter M."/>
            <person name="Kohler A."/>
            <person name="Ohm R.A."/>
            <person name="Kuo A."/>
            <person name="Krutzmann J."/>
            <person name="Morin E."/>
            <person name="Arend M."/>
            <person name="Barry K.W."/>
            <person name="Binder M."/>
            <person name="Choi C."/>
            <person name="Clum A."/>
            <person name="Copeland A."/>
            <person name="Grisel N."/>
            <person name="Haridas S."/>
            <person name="Kipfer T."/>
            <person name="LaButti K."/>
            <person name="Lindquist E."/>
            <person name="Lipzen A."/>
            <person name="Maire R."/>
            <person name="Meier B."/>
            <person name="Mihaltcheva S."/>
            <person name="Molinier V."/>
            <person name="Murat C."/>
            <person name="Poggeler S."/>
            <person name="Quandt C.A."/>
            <person name="Sperisen C."/>
            <person name="Tritt A."/>
            <person name="Tisserant E."/>
            <person name="Crous P.W."/>
            <person name="Henrissat B."/>
            <person name="Nehls U."/>
            <person name="Egli S."/>
            <person name="Spatafora J.W."/>
            <person name="Grigoriev I.V."/>
            <person name="Martin F.M."/>
        </authorList>
    </citation>
    <scope>NUCLEOTIDE SEQUENCE [LARGE SCALE GENOMIC DNA]</scope>
    <source>
        <strain evidence="3 4">CBS 459.81</strain>
    </source>
</reference>
<dbReference type="Pfam" id="PF26639">
    <property type="entry name" value="Het-6_barrel"/>
    <property type="match status" value="1"/>
</dbReference>
<gene>
    <name evidence="3" type="ORF">K432DRAFT_435624</name>
</gene>
<accession>A0A8E2E7Y4</accession>
<evidence type="ECO:0000256" key="1">
    <source>
        <dbReference type="SAM" id="MobiDB-lite"/>
    </source>
</evidence>
<dbReference type="Proteomes" id="UP000250266">
    <property type="component" value="Unassembled WGS sequence"/>
</dbReference>
<dbReference type="EMBL" id="KV745028">
    <property type="protein sequence ID" value="OCK79012.1"/>
    <property type="molecule type" value="Genomic_DNA"/>
</dbReference>
<dbReference type="PANTHER" id="PTHR24148">
    <property type="entry name" value="ANKYRIN REPEAT DOMAIN-CONTAINING PROTEIN 39 HOMOLOG-RELATED"/>
    <property type="match status" value="1"/>
</dbReference>
<dbReference type="PANTHER" id="PTHR24148:SF73">
    <property type="entry name" value="HET DOMAIN PROTEIN (AFU_ORTHOLOGUE AFUA_8G01020)"/>
    <property type="match status" value="1"/>
</dbReference>
<evidence type="ECO:0000313" key="3">
    <source>
        <dbReference type="EMBL" id="OCK79012.1"/>
    </source>
</evidence>
<protein>
    <recommendedName>
        <fullName evidence="2">Heterokaryon incompatibility domain-containing protein</fullName>
    </recommendedName>
</protein>
<name>A0A8E2E7Y4_9PEZI</name>
<dbReference type="InterPro" id="IPR052895">
    <property type="entry name" value="HetReg/Transcr_Mod"/>
</dbReference>
<feature type="compositionally biased region" description="Polar residues" evidence="1">
    <location>
        <begin position="158"/>
        <end position="182"/>
    </location>
</feature>
<sequence>MSSWPAVSPPLAALPAHASNLKTEIQELLKYGQSHGENDRGTVAKPIPFDVFKSLSDSVLALVNKVLDQPSLKDLAEAIERVNQTTKTILTDVQAAPEPSTAAVAVSAIDAVPEDTPESLGFAPQMVERMKSMPPETVQKLMDAKRRGNALLLTRTQAAGGTASSKPIPSKVTARSSAQHGGSSKIVLESQGNEEIKVHGKIYTPLSKAKREIRVVKVFPDLDPTYGIRCELSVVSLDAKPVYKALSYTWGNPNDSVPITLNGQRFPVTRNLKKALERLRTLDTETPIWIDAICINQVDSDERMHQVQMMRVIFESPSEVIIWLGDLHTLPGDELWDTGCFDWRGDESDIPSINSIIEFTDALADTYPQKSDPRSANPLMFGLCVMRLLAGDVHLADIPLLRNIHLRQQCLAAFSNLVMQPWWNRIWVVQEVILPSRVTIVFGRFKAPLRMYADASSNLERHKSSCCAGIIPADDRAASSVDDFCRKMLTIVESGNLWRKRDGITLLTLLRLYYPKDATDARDKIYGLLGLVTDWGNSKAIAPNYTITASELYQEVAQQSVAISGTLSILTFRTERMYHRMLQDINSVKNNVIYHKRTTDSSNPTEKYLHRSLHEKFKSSIPDPVELDIPSWVPDWETINEKGFERQTAERINRAFLFNACASRPAPPAPVLHTASPVLKRTRVLAVSGVRVGVVEKIDFPYLVASSQALSVDKISLPSNPGDLTSTPYVGGGDTYTALWRTLVADSFFLHSSRGAAGLDGRAMFRRASSADLPAIQAWRRWLSRQKSIGIHKAPVLKDFENAEEHALVSNTDRAVRSAVLQRSYFVTNTGYMGLGGGAQPGDEVWVLMGARTPQVLRPVGSVGVEGVGEREVWINVGEAYVQGVMDGEVVKGENAEVKEILLL</sequence>
<dbReference type="AlphaFoldDB" id="A0A8E2E7Y4"/>
<organism evidence="3 4">
    <name type="scientific">Lepidopterella palustris CBS 459.81</name>
    <dbReference type="NCBI Taxonomy" id="1314670"/>
    <lineage>
        <taxon>Eukaryota</taxon>
        <taxon>Fungi</taxon>
        <taxon>Dikarya</taxon>
        <taxon>Ascomycota</taxon>
        <taxon>Pezizomycotina</taxon>
        <taxon>Dothideomycetes</taxon>
        <taxon>Pleosporomycetidae</taxon>
        <taxon>Mytilinidiales</taxon>
        <taxon>Argynnaceae</taxon>
        <taxon>Lepidopterella</taxon>
    </lineage>
</organism>
<proteinExistence type="predicted"/>
<dbReference type="Pfam" id="PF06985">
    <property type="entry name" value="HET"/>
    <property type="match status" value="1"/>
</dbReference>